<accession>A0A914Z0F5</accession>
<evidence type="ECO:0000256" key="2">
    <source>
        <dbReference type="SAM" id="SignalP"/>
    </source>
</evidence>
<reference evidence="4" key="1">
    <citation type="submission" date="2022-11" db="UniProtKB">
        <authorList>
            <consortium name="WormBaseParasite"/>
        </authorList>
    </citation>
    <scope>IDENTIFICATION</scope>
</reference>
<dbReference type="AlphaFoldDB" id="A0A914Z0F5"/>
<protein>
    <submittedName>
        <fullName evidence="4">Uncharacterized protein</fullName>
    </submittedName>
</protein>
<sequence>MNYCCFETLFVFLCFQLLFSVPSFAAKLQKHVNVSNYSFILDGNDAILESTLPSLDNLLADGEVNGIPNGNDIQLSGSGFINLTLTFRTLQFEVCKSCRGASSVCFDTTENNIAEIIKCSGLPSYCKFEVKNEADYIYFGRVAVHESVFGGSCLRPTMHSGRVSVIGTSFFDSCKPKIDGVDKMIKLYVDIHSKCPIKVMNAKIHVPQVPTANPSSNSTSNDESSTASVPVWAIVIMAFVGIAAVIIIGGFGLVYFSILL</sequence>
<feature type="chain" id="PRO_5037009929" evidence="2">
    <location>
        <begin position="26"/>
        <end position="260"/>
    </location>
</feature>
<evidence type="ECO:0000313" key="3">
    <source>
        <dbReference type="Proteomes" id="UP000887577"/>
    </source>
</evidence>
<keyword evidence="1" id="KW-0812">Transmembrane</keyword>
<keyword evidence="1" id="KW-0472">Membrane</keyword>
<keyword evidence="2" id="KW-0732">Signal</keyword>
<feature type="signal peptide" evidence="2">
    <location>
        <begin position="1"/>
        <end position="25"/>
    </location>
</feature>
<name>A0A914Z0F5_9BILA</name>
<evidence type="ECO:0000313" key="4">
    <source>
        <dbReference type="WBParaSite" id="PSU_v2.g6209.t1"/>
    </source>
</evidence>
<proteinExistence type="predicted"/>
<feature type="transmembrane region" description="Helical" evidence="1">
    <location>
        <begin position="231"/>
        <end position="256"/>
    </location>
</feature>
<dbReference type="Proteomes" id="UP000887577">
    <property type="component" value="Unplaced"/>
</dbReference>
<organism evidence="3 4">
    <name type="scientific">Panagrolaimus superbus</name>
    <dbReference type="NCBI Taxonomy" id="310955"/>
    <lineage>
        <taxon>Eukaryota</taxon>
        <taxon>Metazoa</taxon>
        <taxon>Ecdysozoa</taxon>
        <taxon>Nematoda</taxon>
        <taxon>Chromadorea</taxon>
        <taxon>Rhabditida</taxon>
        <taxon>Tylenchina</taxon>
        <taxon>Panagrolaimomorpha</taxon>
        <taxon>Panagrolaimoidea</taxon>
        <taxon>Panagrolaimidae</taxon>
        <taxon>Panagrolaimus</taxon>
    </lineage>
</organism>
<dbReference type="WBParaSite" id="PSU_v2.g6209.t1">
    <property type="protein sequence ID" value="PSU_v2.g6209.t1"/>
    <property type="gene ID" value="PSU_v2.g6209"/>
</dbReference>
<evidence type="ECO:0000256" key="1">
    <source>
        <dbReference type="SAM" id="Phobius"/>
    </source>
</evidence>
<keyword evidence="1" id="KW-1133">Transmembrane helix</keyword>
<keyword evidence="3" id="KW-1185">Reference proteome</keyword>